<name>A0A4R7IYQ9_9ACTN</name>
<evidence type="ECO:0000259" key="1">
    <source>
        <dbReference type="PROSITE" id="PS50943"/>
    </source>
</evidence>
<dbReference type="InterPro" id="IPR010982">
    <property type="entry name" value="Lambda_DNA-bd_dom_sf"/>
</dbReference>
<organism evidence="2 3">
    <name type="scientific">Naumannella halotolerans</name>
    <dbReference type="NCBI Taxonomy" id="993414"/>
    <lineage>
        <taxon>Bacteria</taxon>
        <taxon>Bacillati</taxon>
        <taxon>Actinomycetota</taxon>
        <taxon>Actinomycetes</taxon>
        <taxon>Propionibacteriales</taxon>
        <taxon>Propionibacteriaceae</taxon>
        <taxon>Naumannella</taxon>
    </lineage>
</organism>
<dbReference type="CDD" id="cd00093">
    <property type="entry name" value="HTH_XRE"/>
    <property type="match status" value="1"/>
</dbReference>
<evidence type="ECO:0000313" key="2">
    <source>
        <dbReference type="EMBL" id="TDT29083.1"/>
    </source>
</evidence>
<dbReference type="AlphaFoldDB" id="A0A4R7IYQ9"/>
<keyword evidence="3" id="KW-1185">Reference proteome</keyword>
<dbReference type="Proteomes" id="UP000295371">
    <property type="component" value="Unassembled WGS sequence"/>
</dbReference>
<comment type="caution">
    <text evidence="2">The sequence shown here is derived from an EMBL/GenBank/DDBJ whole genome shotgun (WGS) entry which is preliminary data.</text>
</comment>
<dbReference type="PROSITE" id="PS50943">
    <property type="entry name" value="HTH_CROC1"/>
    <property type="match status" value="1"/>
</dbReference>
<dbReference type="GO" id="GO:0003677">
    <property type="term" value="F:DNA binding"/>
    <property type="evidence" value="ECO:0007669"/>
    <property type="project" value="InterPro"/>
</dbReference>
<gene>
    <name evidence="2" type="ORF">CLV29_3176</name>
</gene>
<sequence>METSPIRMARERRGWSQSRLIGELRRSARLHGISLMSDSSLRVALSRWENNRVSPSPEYEDLLGLALGVSLSETQPAREARSTRPTGRLSLAVVTAQAPVLEALRRSDRLGCASITNPQLTAYALTLRTLLRARTGPLEAQLGAAALLADAEALIGWQLLDLGQPTAALANYRRAEESALRSEDPHLIAHARAGQAIAYLDLDRPGEAHQLMASTRDQAIPKVTPLFQAWLHAAVAETAAATGSQQECKDALAAADEALPGSNDHYPELPYVTLDRAHLQRWAGHSLSMLGDRQAVDILDEVVDRMPADFVRARGAMHTDLALCHSALGNAADARRCGRIATDLVRDSGSRRQSRRLMALQAA</sequence>
<evidence type="ECO:0000313" key="3">
    <source>
        <dbReference type="Proteomes" id="UP000295371"/>
    </source>
</evidence>
<dbReference type="SUPFAM" id="SSF48452">
    <property type="entry name" value="TPR-like"/>
    <property type="match status" value="1"/>
</dbReference>
<protein>
    <recommendedName>
        <fullName evidence="1">HTH cro/C1-type domain-containing protein</fullName>
    </recommendedName>
</protein>
<dbReference type="Gene3D" id="1.10.260.40">
    <property type="entry name" value="lambda repressor-like DNA-binding domains"/>
    <property type="match status" value="1"/>
</dbReference>
<dbReference type="InterPro" id="IPR001387">
    <property type="entry name" value="Cro/C1-type_HTH"/>
</dbReference>
<feature type="domain" description="HTH cro/C1-type" evidence="1">
    <location>
        <begin position="42"/>
        <end position="74"/>
    </location>
</feature>
<dbReference type="Gene3D" id="1.25.40.10">
    <property type="entry name" value="Tetratricopeptide repeat domain"/>
    <property type="match status" value="1"/>
</dbReference>
<proteinExistence type="predicted"/>
<reference evidence="2 3" key="1">
    <citation type="submission" date="2019-03" db="EMBL/GenBank/DDBJ databases">
        <title>Genomic Encyclopedia of Archaeal and Bacterial Type Strains, Phase II (KMG-II): from individual species to whole genera.</title>
        <authorList>
            <person name="Goeker M."/>
        </authorList>
    </citation>
    <scope>NUCLEOTIDE SEQUENCE [LARGE SCALE GENOMIC DNA]</scope>
    <source>
        <strain evidence="2 3">DSM 24323</strain>
    </source>
</reference>
<dbReference type="InterPro" id="IPR011990">
    <property type="entry name" value="TPR-like_helical_dom_sf"/>
</dbReference>
<dbReference type="EMBL" id="SOAW01000004">
    <property type="protein sequence ID" value="TDT29083.1"/>
    <property type="molecule type" value="Genomic_DNA"/>
</dbReference>
<accession>A0A4R7IYQ9</accession>